<accession>A0A4S1CLQ0</accession>
<evidence type="ECO:0000256" key="11">
    <source>
        <dbReference type="ARBA" id="ARBA00040810"/>
    </source>
</evidence>
<keyword evidence="5 15" id="KW-0808">Transferase</keyword>
<comment type="pathway">
    <text evidence="2">Porphyrin-containing compound metabolism; heme O biosynthesis; heme O from protoheme: step 1/1.</text>
</comment>
<evidence type="ECO:0000256" key="1">
    <source>
        <dbReference type="ARBA" id="ARBA00004651"/>
    </source>
</evidence>
<evidence type="ECO:0000256" key="7">
    <source>
        <dbReference type="ARBA" id="ARBA00022989"/>
    </source>
</evidence>
<feature type="transmembrane region" description="Helical" evidence="14">
    <location>
        <begin position="103"/>
        <end position="120"/>
    </location>
</feature>
<dbReference type="EMBL" id="SRSC01000001">
    <property type="protein sequence ID" value="TGU74701.1"/>
    <property type="molecule type" value="Genomic_DNA"/>
</dbReference>
<evidence type="ECO:0000256" key="6">
    <source>
        <dbReference type="ARBA" id="ARBA00022692"/>
    </source>
</evidence>
<evidence type="ECO:0000313" key="15">
    <source>
        <dbReference type="EMBL" id="TGU74701.1"/>
    </source>
</evidence>
<dbReference type="Pfam" id="PF01040">
    <property type="entry name" value="UbiA"/>
    <property type="match status" value="1"/>
</dbReference>
<dbReference type="Proteomes" id="UP000306416">
    <property type="component" value="Unassembled WGS sequence"/>
</dbReference>
<dbReference type="AlphaFoldDB" id="A0A4S1CLQ0"/>
<evidence type="ECO:0000256" key="2">
    <source>
        <dbReference type="ARBA" id="ARBA00004919"/>
    </source>
</evidence>
<evidence type="ECO:0000256" key="8">
    <source>
        <dbReference type="ARBA" id="ARBA00023133"/>
    </source>
</evidence>
<comment type="catalytic activity">
    <reaction evidence="13">
        <text>heme b + (2E,6E)-farnesyl diphosphate + H2O = Fe(II)-heme o + diphosphate</text>
        <dbReference type="Rhea" id="RHEA:28070"/>
        <dbReference type="ChEBI" id="CHEBI:15377"/>
        <dbReference type="ChEBI" id="CHEBI:33019"/>
        <dbReference type="ChEBI" id="CHEBI:60344"/>
        <dbReference type="ChEBI" id="CHEBI:60530"/>
        <dbReference type="ChEBI" id="CHEBI:175763"/>
        <dbReference type="EC" id="2.5.1.141"/>
    </reaction>
</comment>
<feature type="transmembrane region" description="Helical" evidence="14">
    <location>
        <begin position="75"/>
        <end position="97"/>
    </location>
</feature>
<evidence type="ECO:0000256" key="9">
    <source>
        <dbReference type="ARBA" id="ARBA00023136"/>
    </source>
</evidence>
<dbReference type="GO" id="GO:0005886">
    <property type="term" value="C:plasma membrane"/>
    <property type="evidence" value="ECO:0007669"/>
    <property type="project" value="UniProtKB-SubCell"/>
</dbReference>
<dbReference type="InterPro" id="IPR044878">
    <property type="entry name" value="UbiA_sf"/>
</dbReference>
<evidence type="ECO:0000256" key="3">
    <source>
        <dbReference type="ARBA" id="ARBA00012292"/>
    </source>
</evidence>
<name>A0A4S1CLQ0_9BACT</name>
<organism evidence="15 16">
    <name type="scientific">Geomonas terrae</name>
    <dbReference type="NCBI Taxonomy" id="2562681"/>
    <lineage>
        <taxon>Bacteria</taxon>
        <taxon>Pseudomonadati</taxon>
        <taxon>Thermodesulfobacteriota</taxon>
        <taxon>Desulfuromonadia</taxon>
        <taxon>Geobacterales</taxon>
        <taxon>Geobacteraceae</taxon>
        <taxon>Geomonas</taxon>
    </lineage>
</organism>
<keyword evidence="7 14" id="KW-1133">Transmembrane helix</keyword>
<comment type="caution">
    <text evidence="15">The sequence shown here is derived from an EMBL/GenBank/DDBJ whole genome shotgun (WGS) entry which is preliminary data.</text>
</comment>
<feature type="transmembrane region" description="Helical" evidence="14">
    <location>
        <begin position="127"/>
        <end position="147"/>
    </location>
</feature>
<keyword evidence="4" id="KW-1003">Cell membrane</keyword>
<proteinExistence type="predicted"/>
<evidence type="ECO:0000256" key="13">
    <source>
        <dbReference type="ARBA" id="ARBA00047690"/>
    </source>
</evidence>
<keyword evidence="6 14" id="KW-0812">Transmembrane</keyword>
<dbReference type="Gene3D" id="1.10.357.140">
    <property type="entry name" value="UbiA prenyltransferase"/>
    <property type="match status" value="1"/>
</dbReference>
<keyword evidence="16" id="KW-1185">Reference proteome</keyword>
<dbReference type="InterPro" id="IPR006369">
    <property type="entry name" value="Protohaem_IX_farnesylTrfase"/>
</dbReference>
<evidence type="ECO:0000313" key="16">
    <source>
        <dbReference type="Proteomes" id="UP000306416"/>
    </source>
</evidence>
<feature type="transmembrane region" description="Helical" evidence="14">
    <location>
        <begin position="153"/>
        <end position="173"/>
    </location>
</feature>
<evidence type="ECO:0000256" key="4">
    <source>
        <dbReference type="ARBA" id="ARBA00022475"/>
    </source>
</evidence>
<dbReference type="GO" id="GO:0008495">
    <property type="term" value="F:protoheme IX farnesyltransferase activity"/>
    <property type="evidence" value="ECO:0007669"/>
    <property type="project" value="UniProtKB-EC"/>
</dbReference>
<keyword evidence="9 14" id="KW-0472">Membrane</keyword>
<evidence type="ECO:0000256" key="14">
    <source>
        <dbReference type="SAM" id="Phobius"/>
    </source>
</evidence>
<feature type="transmembrane region" description="Helical" evidence="14">
    <location>
        <begin position="194"/>
        <end position="215"/>
    </location>
</feature>
<evidence type="ECO:0000256" key="12">
    <source>
        <dbReference type="ARBA" id="ARBA00042475"/>
    </source>
</evidence>
<evidence type="ECO:0000256" key="5">
    <source>
        <dbReference type="ARBA" id="ARBA00022679"/>
    </source>
</evidence>
<dbReference type="EC" id="2.5.1.141" evidence="3"/>
<evidence type="ECO:0000256" key="10">
    <source>
        <dbReference type="ARBA" id="ARBA00030253"/>
    </source>
</evidence>
<sequence length="268" mass="28527">MCRLFRLPLALMNGTAALGGYLLCREARPGVSGLMLFTGVTLMACAASAFNQVLERDVDALMRRTMARPLPAGELAPLWGATIAVLVLLSGAVVLAALGAAPLLLALATLAWYLAVYTPLKRRTPFALLAGAFCGALPPLIGWSAAGGALGDFRIVLLCGILYLWQVPHFWMLQKRHADDYRLAGFPLFAPQSFRGPGPFLVLWLAAVVAATLMLPAFGLIAGSNASLWCLAFCVPLLLTPFRRLEAAAYVGVNVFPALVTLALYSTP</sequence>
<dbReference type="PANTHER" id="PTHR43448:SF7">
    <property type="entry name" value="4-HYDROXYBENZOATE SOLANESYLTRANSFERASE"/>
    <property type="match status" value="1"/>
</dbReference>
<feature type="transmembrane region" description="Helical" evidence="14">
    <location>
        <begin position="33"/>
        <end position="54"/>
    </location>
</feature>
<dbReference type="PANTHER" id="PTHR43448">
    <property type="entry name" value="PROTOHEME IX FARNESYLTRANSFERASE, MITOCHONDRIAL"/>
    <property type="match status" value="1"/>
</dbReference>
<comment type="subcellular location">
    <subcellularLocation>
        <location evidence="1">Cell membrane</location>
        <topology evidence="1">Multi-pass membrane protein</topology>
    </subcellularLocation>
</comment>
<gene>
    <name evidence="15" type="ORF">E4633_04360</name>
</gene>
<protein>
    <recommendedName>
        <fullName evidence="11">Protoheme IX farnesyltransferase</fullName>
        <ecNumber evidence="3">2.5.1.141</ecNumber>
    </recommendedName>
    <alternativeName>
        <fullName evidence="12">Heme B farnesyltransferase</fullName>
    </alternativeName>
    <alternativeName>
        <fullName evidence="10">Heme O synthase</fullName>
    </alternativeName>
</protein>
<dbReference type="InterPro" id="IPR000537">
    <property type="entry name" value="UbiA_prenyltransferase"/>
</dbReference>
<dbReference type="RefSeq" id="WP_135869576.1">
    <property type="nucleotide sequence ID" value="NZ_SRSC01000001.1"/>
</dbReference>
<feature type="transmembrane region" description="Helical" evidence="14">
    <location>
        <begin position="247"/>
        <end position="265"/>
    </location>
</feature>
<reference evidence="15 16" key="1">
    <citation type="submission" date="2019-04" db="EMBL/GenBank/DDBJ databases">
        <title>Geobacter oryzae sp. nov., ferric-reducing bacteria isolated from paddy soil.</title>
        <authorList>
            <person name="Xu Z."/>
            <person name="Masuda Y."/>
            <person name="Itoh H."/>
            <person name="Senoo K."/>
        </authorList>
    </citation>
    <scope>NUCLEOTIDE SEQUENCE [LARGE SCALE GENOMIC DNA]</scope>
    <source>
        <strain evidence="15 16">Red111</strain>
    </source>
</reference>
<keyword evidence="8" id="KW-0350">Heme biosynthesis</keyword>
<dbReference type="GO" id="GO:0006783">
    <property type="term" value="P:heme biosynthetic process"/>
    <property type="evidence" value="ECO:0007669"/>
    <property type="project" value="UniProtKB-KW"/>
</dbReference>